<evidence type="ECO:0000313" key="10">
    <source>
        <dbReference type="EMBL" id="MFC4108370.1"/>
    </source>
</evidence>
<feature type="transmembrane region" description="Helical" evidence="8">
    <location>
        <begin position="588"/>
        <end position="609"/>
    </location>
</feature>
<evidence type="ECO:0000256" key="7">
    <source>
        <dbReference type="SAM" id="MobiDB-lite"/>
    </source>
</evidence>
<proteinExistence type="inferred from homology"/>
<keyword evidence="4 8" id="KW-0812">Transmembrane</keyword>
<keyword evidence="3" id="KW-1003">Cell membrane</keyword>
<evidence type="ECO:0000313" key="11">
    <source>
        <dbReference type="Proteomes" id="UP001595868"/>
    </source>
</evidence>
<evidence type="ECO:0000259" key="9">
    <source>
        <dbReference type="PROSITE" id="PS50156"/>
    </source>
</evidence>
<feature type="transmembrane region" description="Helical" evidence="8">
    <location>
        <begin position="564"/>
        <end position="581"/>
    </location>
</feature>
<feature type="transmembrane region" description="Helical" evidence="8">
    <location>
        <begin position="197"/>
        <end position="218"/>
    </location>
</feature>
<comment type="similarity">
    <text evidence="2">Belongs to the resistance-nodulation-cell division (RND) (TC 2.A.6) family. MmpL subfamily.</text>
</comment>
<feature type="transmembrane region" description="Helical" evidence="8">
    <location>
        <begin position="273"/>
        <end position="294"/>
    </location>
</feature>
<dbReference type="Proteomes" id="UP001595868">
    <property type="component" value="Unassembled WGS sequence"/>
</dbReference>
<organism evidence="10 11">
    <name type="scientific">Micromonospora zhanjiangensis</name>
    <dbReference type="NCBI Taxonomy" id="1522057"/>
    <lineage>
        <taxon>Bacteria</taxon>
        <taxon>Bacillati</taxon>
        <taxon>Actinomycetota</taxon>
        <taxon>Actinomycetes</taxon>
        <taxon>Micromonosporales</taxon>
        <taxon>Micromonosporaceae</taxon>
        <taxon>Micromonospora</taxon>
    </lineage>
</organism>
<evidence type="ECO:0000256" key="5">
    <source>
        <dbReference type="ARBA" id="ARBA00022989"/>
    </source>
</evidence>
<dbReference type="PROSITE" id="PS50156">
    <property type="entry name" value="SSD"/>
    <property type="match status" value="1"/>
</dbReference>
<evidence type="ECO:0000256" key="8">
    <source>
        <dbReference type="SAM" id="Phobius"/>
    </source>
</evidence>
<gene>
    <name evidence="10" type="ORF">ACFOX0_20855</name>
</gene>
<evidence type="ECO:0000256" key="1">
    <source>
        <dbReference type="ARBA" id="ARBA00004651"/>
    </source>
</evidence>
<sequence>MAGMRNRTGLLIAVAVVLGWLVIGGVSGPYSGKLGQVATNDNASFLPSDAEATKAQTLAKGFVEQPTTPALVVYERTSGITEADKQKAAADAVKFGQIPGVVSPLPPPVPSADNQALQLIVPISDAEGDQIRAVVDKIRTDAQADAGGLTVHVAGPAGLLADLVEVFSSIDGPLLLVTLFVVLVILLIVYRSPVLWIIPLLAAGMSYSLAALAVYFMADSGIIQLNGQAQGILTVLVFGAGTDYALLMIARYREELHHHIRPVDAMRAAWRGAVPAILASGSTVIAGLLCLLLSSLNSNRALGPVSALGIGATLVVMLTFLPALLVLGGRWAFWPKVPRDDDAEAIGRLWHPTARFVGRHSRLVWALTTLGLLALALGLTQQGESKLAQTELFIQRTDSVAGQGVITKHYPGGQGSPANIFVTAGAAQQVTAAVKGIQGVADVKPLTAAGPGGAAPGGQQPGGSQPGGSSPGGQQPGGQQPGGQQPGGQQPGGQDGTPLPPKVVDGRVQLQATLTDPADSSAAEETVRKIREVTHAVPGANAVVGGFSAIDLDTADASTRDRNVIIPVVLAVILVILALLLRSLLAPILLVLTVVLSFLATLGLCFILFRHGFGYPGSDASFPLFAFVFLVALGIDYNIFLMSRVREESLKRGTRSGVLRGLVVTGGVITSAGVVLAATFSALTILPLVVLVELGVAVAVGVLLDTIVVRTLLVPALAFDLGRKIWWPSALSRTDKNLDGESRDRATHEQ</sequence>
<dbReference type="Pfam" id="PF03176">
    <property type="entry name" value="MMPL"/>
    <property type="match status" value="2"/>
</dbReference>
<evidence type="ECO:0000256" key="2">
    <source>
        <dbReference type="ARBA" id="ARBA00010157"/>
    </source>
</evidence>
<keyword evidence="6 8" id="KW-0472">Membrane</keyword>
<name>A0ABV8KQE6_9ACTN</name>
<feature type="transmembrane region" description="Helical" evidence="8">
    <location>
        <begin position="306"/>
        <end position="327"/>
    </location>
</feature>
<evidence type="ECO:0000256" key="4">
    <source>
        <dbReference type="ARBA" id="ARBA00022692"/>
    </source>
</evidence>
<dbReference type="PANTHER" id="PTHR33406">
    <property type="entry name" value="MEMBRANE PROTEIN MJ1562-RELATED"/>
    <property type="match status" value="1"/>
</dbReference>
<dbReference type="EMBL" id="JBHSBN010000015">
    <property type="protein sequence ID" value="MFC4108370.1"/>
    <property type="molecule type" value="Genomic_DNA"/>
</dbReference>
<feature type="transmembrane region" description="Helical" evidence="8">
    <location>
        <begin position="172"/>
        <end position="190"/>
    </location>
</feature>
<feature type="transmembrane region" description="Helical" evidence="8">
    <location>
        <begin position="662"/>
        <end position="690"/>
    </location>
</feature>
<feature type="domain" description="SSD" evidence="9">
    <location>
        <begin position="591"/>
        <end position="719"/>
    </location>
</feature>
<accession>A0ABV8KQE6</accession>
<keyword evidence="5 8" id="KW-1133">Transmembrane helix</keyword>
<evidence type="ECO:0000256" key="3">
    <source>
        <dbReference type="ARBA" id="ARBA00022475"/>
    </source>
</evidence>
<reference evidence="11" key="1">
    <citation type="journal article" date="2019" name="Int. J. Syst. Evol. Microbiol.">
        <title>The Global Catalogue of Microorganisms (GCM) 10K type strain sequencing project: providing services to taxonomists for standard genome sequencing and annotation.</title>
        <authorList>
            <consortium name="The Broad Institute Genomics Platform"/>
            <consortium name="The Broad Institute Genome Sequencing Center for Infectious Disease"/>
            <person name="Wu L."/>
            <person name="Ma J."/>
        </authorList>
    </citation>
    <scope>NUCLEOTIDE SEQUENCE [LARGE SCALE GENOMIC DNA]</scope>
    <source>
        <strain evidence="11">2902at01</strain>
    </source>
</reference>
<comment type="subcellular location">
    <subcellularLocation>
        <location evidence="1">Cell membrane</location>
        <topology evidence="1">Multi-pass membrane protein</topology>
    </subcellularLocation>
</comment>
<dbReference type="SUPFAM" id="SSF82866">
    <property type="entry name" value="Multidrug efflux transporter AcrB transmembrane domain"/>
    <property type="match status" value="2"/>
</dbReference>
<dbReference type="PANTHER" id="PTHR33406:SF6">
    <property type="entry name" value="MEMBRANE PROTEIN YDGH-RELATED"/>
    <property type="match status" value="1"/>
</dbReference>
<feature type="region of interest" description="Disordered" evidence="7">
    <location>
        <begin position="448"/>
        <end position="503"/>
    </location>
</feature>
<protein>
    <submittedName>
        <fullName evidence="10">MMPL family transporter</fullName>
    </submittedName>
</protein>
<dbReference type="InterPro" id="IPR000731">
    <property type="entry name" value="SSD"/>
</dbReference>
<dbReference type="InterPro" id="IPR050545">
    <property type="entry name" value="Mycobact_MmpL"/>
</dbReference>
<dbReference type="RefSeq" id="WP_377548531.1">
    <property type="nucleotide sequence ID" value="NZ_JBHSBN010000015.1"/>
</dbReference>
<dbReference type="Gene3D" id="1.20.1640.10">
    <property type="entry name" value="Multidrug efflux transporter AcrB transmembrane domain"/>
    <property type="match status" value="2"/>
</dbReference>
<evidence type="ECO:0000256" key="6">
    <source>
        <dbReference type="ARBA" id="ARBA00023136"/>
    </source>
</evidence>
<feature type="transmembrane region" description="Helical" evidence="8">
    <location>
        <begin position="363"/>
        <end position="380"/>
    </location>
</feature>
<keyword evidence="11" id="KW-1185">Reference proteome</keyword>
<dbReference type="InterPro" id="IPR004869">
    <property type="entry name" value="MMPL_dom"/>
</dbReference>
<comment type="caution">
    <text evidence="10">The sequence shown here is derived from an EMBL/GenBank/DDBJ whole genome shotgun (WGS) entry which is preliminary data.</text>
</comment>
<feature type="transmembrane region" description="Helical" evidence="8">
    <location>
        <begin position="230"/>
        <end position="252"/>
    </location>
</feature>
<feature type="compositionally biased region" description="Gly residues" evidence="7">
    <location>
        <begin position="450"/>
        <end position="495"/>
    </location>
</feature>
<feature type="transmembrane region" description="Helical" evidence="8">
    <location>
        <begin position="621"/>
        <end position="641"/>
    </location>
</feature>